<evidence type="ECO:0000259" key="7">
    <source>
        <dbReference type="Pfam" id="PF02892"/>
    </source>
</evidence>
<feature type="domain" description="BED-type" evidence="7">
    <location>
        <begin position="9"/>
        <end position="61"/>
    </location>
</feature>
<feature type="non-terminal residue" evidence="9">
    <location>
        <position position="688"/>
    </location>
</feature>
<dbReference type="InterPro" id="IPR008906">
    <property type="entry name" value="HATC_C_dom"/>
</dbReference>
<evidence type="ECO:0000256" key="6">
    <source>
        <dbReference type="ARBA" id="ARBA00023242"/>
    </source>
</evidence>
<evidence type="ECO:0000256" key="4">
    <source>
        <dbReference type="ARBA" id="ARBA00022833"/>
    </source>
</evidence>
<dbReference type="SUPFAM" id="SSF53098">
    <property type="entry name" value="Ribonuclease H-like"/>
    <property type="match status" value="1"/>
</dbReference>
<sequence length="688" mass="79750">MTTMAQRKSNVWNFFKICSDDERKADCILCETTSRKQIVRGKSRKLFSTKPLWNHLKSKHPLIMKTLDGEINVSENIKVEIDDYPISNSLSTTMTSKSYDSLSTTITSESCENFVSETCVYLQQKDSKNFLSCETQPTLQCIIKEEEMWSLDDSRSVNITKRIGEMIALDAEAFTLVERKGFERLIKYLAPQYPLPCRTYFSDKIIPQLHETLKTRICKKLATATYISFCTNIWTCSANNEAIISLTAHFIRSDDMERETYVLSVKHFPDSHAVNIDQILNDIMEEWHISSNQIHLILRDNASNMIVGSSMLGENIGCVIHTLQLVIHDCILKNQKFIEILRKCRKIVEHFNHSSLAYSKLSSIQKILKLPNHKLIYDDITRWNSTFYMLSSLHEQRQAITAYAADRDIPTLTVMQWSIVENVLHVLQPFEEITKILSYDCETIGYIIPAVVILHSYLSKRQKDAGIVMLKEELKKAMEERFFISTGFKDRKCFVLATVLDPRFKTKFLTDENKVKQWIITELLEMNSTIIEDDKNNMQSDDNLLQKQDISETQDDIWKCFDDIINNSKSDNDNNFEDSSSETFNRQSSDRTEKIAIYNAELTKYLTLPLSPRNEDPLIWWKTHVLEYPNLKTLVLKYLSAPPSSVHSERLFNAGKLVYSDNRNKLSSKNAEILLFIMKNLLILNFDY</sequence>
<accession>A0A836FN38</accession>
<evidence type="ECO:0000313" key="9">
    <source>
        <dbReference type="EMBL" id="KAG5321973.1"/>
    </source>
</evidence>
<dbReference type="SMART" id="SM00614">
    <property type="entry name" value="ZnF_BED"/>
    <property type="match status" value="1"/>
</dbReference>
<evidence type="ECO:0000313" key="10">
    <source>
        <dbReference type="Proteomes" id="UP000668214"/>
    </source>
</evidence>
<dbReference type="GO" id="GO:0003677">
    <property type="term" value="F:DNA binding"/>
    <property type="evidence" value="ECO:0007669"/>
    <property type="project" value="UniProtKB-KW"/>
</dbReference>
<evidence type="ECO:0000256" key="5">
    <source>
        <dbReference type="ARBA" id="ARBA00023125"/>
    </source>
</evidence>
<keyword evidence="6" id="KW-0539">Nucleus</keyword>
<dbReference type="AlphaFoldDB" id="A0A836FN38"/>
<evidence type="ECO:0000256" key="2">
    <source>
        <dbReference type="ARBA" id="ARBA00022723"/>
    </source>
</evidence>
<feature type="domain" description="HAT C-terminal dimerisation" evidence="8">
    <location>
        <begin position="601"/>
        <end position="681"/>
    </location>
</feature>
<dbReference type="GO" id="GO:0008270">
    <property type="term" value="F:zinc ion binding"/>
    <property type="evidence" value="ECO:0007669"/>
    <property type="project" value="UniProtKB-KW"/>
</dbReference>
<dbReference type="PANTHER" id="PTHR47241">
    <property type="entry name" value="FINGER PROTEIN, PUTATIVE-RELATED"/>
    <property type="match status" value="1"/>
</dbReference>
<dbReference type="EMBL" id="JAANIA010001052">
    <property type="protein sequence ID" value="KAG5321973.1"/>
    <property type="molecule type" value="Genomic_DNA"/>
</dbReference>
<evidence type="ECO:0000259" key="8">
    <source>
        <dbReference type="Pfam" id="PF05699"/>
    </source>
</evidence>
<organism evidence="9 10">
    <name type="scientific">Pseudoatta argentina</name>
    <dbReference type="NCBI Taxonomy" id="621737"/>
    <lineage>
        <taxon>Eukaryota</taxon>
        <taxon>Metazoa</taxon>
        <taxon>Ecdysozoa</taxon>
        <taxon>Arthropoda</taxon>
        <taxon>Hexapoda</taxon>
        <taxon>Insecta</taxon>
        <taxon>Pterygota</taxon>
        <taxon>Neoptera</taxon>
        <taxon>Endopterygota</taxon>
        <taxon>Hymenoptera</taxon>
        <taxon>Apocrita</taxon>
        <taxon>Aculeata</taxon>
        <taxon>Formicoidea</taxon>
        <taxon>Formicidae</taxon>
        <taxon>Myrmicinae</taxon>
        <taxon>Pseudoatta</taxon>
    </lineage>
</organism>
<dbReference type="SUPFAM" id="SSF140996">
    <property type="entry name" value="Hermes dimerisation domain"/>
    <property type="match status" value="1"/>
</dbReference>
<evidence type="ECO:0000256" key="3">
    <source>
        <dbReference type="ARBA" id="ARBA00022771"/>
    </source>
</evidence>
<comment type="subcellular location">
    <subcellularLocation>
        <location evidence="1">Nucleus</location>
    </subcellularLocation>
</comment>
<dbReference type="PANTHER" id="PTHR47241:SF1">
    <property type="entry name" value="BED-TYPE DOMAIN-CONTAINING PROTEIN"/>
    <property type="match status" value="1"/>
</dbReference>
<evidence type="ECO:0000256" key="1">
    <source>
        <dbReference type="ARBA" id="ARBA00004123"/>
    </source>
</evidence>
<dbReference type="InterPro" id="IPR003656">
    <property type="entry name" value="Znf_BED"/>
</dbReference>
<name>A0A836FN38_9HYME</name>
<protein>
    <submittedName>
        <fullName evidence="9">ZBED4 protein</fullName>
    </submittedName>
</protein>
<keyword evidence="3" id="KW-0863">Zinc-finger</keyword>
<dbReference type="Pfam" id="PF02892">
    <property type="entry name" value="zf-BED"/>
    <property type="match status" value="1"/>
</dbReference>
<proteinExistence type="predicted"/>
<gene>
    <name evidence="9" type="primary">Zbed4</name>
    <name evidence="9" type="ORF">G6Z78_0003127</name>
</gene>
<keyword evidence="4" id="KW-0862">Zinc</keyword>
<dbReference type="Pfam" id="PF05699">
    <property type="entry name" value="Dimer_Tnp_hAT"/>
    <property type="match status" value="1"/>
</dbReference>
<dbReference type="InterPro" id="IPR012337">
    <property type="entry name" value="RNaseH-like_sf"/>
</dbReference>
<dbReference type="SUPFAM" id="SSF57667">
    <property type="entry name" value="beta-beta-alpha zinc fingers"/>
    <property type="match status" value="1"/>
</dbReference>
<dbReference type="InterPro" id="IPR036236">
    <property type="entry name" value="Znf_C2H2_sf"/>
</dbReference>
<reference evidence="9" key="1">
    <citation type="submission" date="2020-02" db="EMBL/GenBank/DDBJ databases">
        <title>Relaxed selection underlies rapid genomic changes in the transitions from sociality to social parasitism in ants.</title>
        <authorList>
            <person name="Bi X."/>
        </authorList>
    </citation>
    <scope>NUCLEOTIDE SEQUENCE</scope>
    <source>
        <strain evidence="9">BGI-DK2014c</strain>
        <tissue evidence="9">Whole body</tissue>
    </source>
</reference>
<keyword evidence="2" id="KW-0479">Metal-binding</keyword>
<dbReference type="GO" id="GO:0046983">
    <property type="term" value="F:protein dimerization activity"/>
    <property type="evidence" value="ECO:0007669"/>
    <property type="project" value="InterPro"/>
</dbReference>
<keyword evidence="10" id="KW-1185">Reference proteome</keyword>
<comment type="caution">
    <text evidence="9">The sequence shown here is derived from an EMBL/GenBank/DDBJ whole genome shotgun (WGS) entry which is preliminary data.</text>
</comment>
<dbReference type="Proteomes" id="UP000668214">
    <property type="component" value="Unassembled WGS sequence"/>
</dbReference>
<dbReference type="GO" id="GO:0005634">
    <property type="term" value="C:nucleus"/>
    <property type="evidence" value="ECO:0007669"/>
    <property type="project" value="UniProtKB-SubCell"/>
</dbReference>
<keyword evidence="5" id="KW-0238">DNA-binding</keyword>
<dbReference type="InterPro" id="IPR052865">
    <property type="entry name" value="Zinc_finger_BED"/>
</dbReference>
<feature type="non-terminal residue" evidence="9">
    <location>
        <position position="1"/>
    </location>
</feature>